<evidence type="ECO:0000313" key="2">
    <source>
        <dbReference type="EMBL" id="MDR6404101.1"/>
    </source>
</evidence>
<keyword evidence="1" id="KW-0472">Membrane</keyword>
<feature type="transmembrane region" description="Helical" evidence="1">
    <location>
        <begin position="108"/>
        <end position="128"/>
    </location>
</feature>
<evidence type="ECO:0000256" key="1">
    <source>
        <dbReference type="SAM" id="Phobius"/>
    </source>
</evidence>
<comment type="caution">
    <text evidence="2">The sequence shown here is derived from an EMBL/GenBank/DDBJ whole genome shotgun (WGS) entry which is preliminary data.</text>
</comment>
<reference evidence="2 3" key="1">
    <citation type="submission" date="2023-07" db="EMBL/GenBank/DDBJ databases">
        <title>Sorghum-associated microbial communities from plants grown in Nebraska, USA.</title>
        <authorList>
            <person name="Schachtman D."/>
        </authorList>
    </citation>
    <scope>NUCLEOTIDE SEQUENCE [LARGE SCALE GENOMIC DNA]</scope>
    <source>
        <strain evidence="2 3">DS1709</strain>
    </source>
</reference>
<feature type="transmembrane region" description="Helical" evidence="1">
    <location>
        <begin position="47"/>
        <end position="73"/>
    </location>
</feature>
<keyword evidence="1" id="KW-1133">Transmembrane helix</keyword>
<organism evidence="2 3">
    <name type="scientific">Chryseobacterium geocarposphaerae</name>
    <dbReference type="NCBI Taxonomy" id="1416776"/>
    <lineage>
        <taxon>Bacteria</taxon>
        <taxon>Pseudomonadati</taxon>
        <taxon>Bacteroidota</taxon>
        <taxon>Flavobacteriia</taxon>
        <taxon>Flavobacteriales</taxon>
        <taxon>Weeksellaceae</taxon>
        <taxon>Chryseobacterium group</taxon>
        <taxon>Chryseobacterium</taxon>
    </lineage>
</organism>
<gene>
    <name evidence="2" type="ORF">J2781_001016</name>
</gene>
<dbReference type="RefSeq" id="WP_115980587.1">
    <property type="nucleotide sequence ID" value="NZ_JAVDQS010000002.1"/>
</dbReference>
<accession>A0ABU1LBK5</accession>
<evidence type="ECO:0000313" key="3">
    <source>
        <dbReference type="Proteomes" id="UP001184853"/>
    </source>
</evidence>
<dbReference type="EMBL" id="JAVDQS010000002">
    <property type="protein sequence ID" value="MDR6404101.1"/>
    <property type="molecule type" value="Genomic_DNA"/>
</dbReference>
<keyword evidence="3" id="KW-1185">Reference proteome</keyword>
<protein>
    <submittedName>
        <fullName evidence="2">Uncharacterized protein</fullName>
    </submittedName>
</protein>
<feature type="transmembrane region" description="Helical" evidence="1">
    <location>
        <begin position="85"/>
        <end position="102"/>
    </location>
</feature>
<dbReference type="Proteomes" id="UP001184853">
    <property type="component" value="Unassembled WGS sequence"/>
</dbReference>
<feature type="transmembrane region" description="Helical" evidence="1">
    <location>
        <begin position="7"/>
        <end position="27"/>
    </location>
</feature>
<sequence>MIRKISAVVGGLVAGSICVGAVEWLGHKLYPLPAGIKPDDMEAFKEYVATAPFMALLFVILAYAVGALVAGFISTKIANDGKSRSAVICGALFLAATIYNMVVLPTPIWFWVLGIAVWGLVWVGYKLALNKTRV</sequence>
<proteinExistence type="predicted"/>
<name>A0ABU1LBK5_9FLAO</name>
<keyword evidence="1" id="KW-0812">Transmembrane</keyword>